<dbReference type="PANTHER" id="PTHR24171">
    <property type="entry name" value="ANKYRIN REPEAT DOMAIN-CONTAINING PROTEIN 39-RELATED"/>
    <property type="match status" value="1"/>
</dbReference>
<feature type="compositionally biased region" description="Pro residues" evidence="4">
    <location>
        <begin position="251"/>
        <end position="261"/>
    </location>
</feature>
<dbReference type="SUPFAM" id="SSF48403">
    <property type="entry name" value="Ankyrin repeat"/>
    <property type="match status" value="1"/>
</dbReference>
<dbReference type="SMART" id="SM00248">
    <property type="entry name" value="ANK"/>
    <property type="match status" value="2"/>
</dbReference>
<feature type="compositionally biased region" description="Basic and acidic residues" evidence="4">
    <location>
        <begin position="371"/>
        <end position="390"/>
    </location>
</feature>
<feature type="compositionally biased region" description="Basic and acidic residues" evidence="4">
    <location>
        <begin position="344"/>
        <end position="357"/>
    </location>
</feature>
<feature type="repeat" description="ANK" evidence="3">
    <location>
        <begin position="55"/>
        <end position="87"/>
    </location>
</feature>
<feature type="region of interest" description="Disordered" evidence="4">
    <location>
        <begin position="229"/>
        <end position="395"/>
    </location>
</feature>
<evidence type="ECO:0000256" key="4">
    <source>
        <dbReference type="SAM" id="MobiDB-lite"/>
    </source>
</evidence>
<keyword evidence="2 3" id="KW-0040">ANK repeat</keyword>
<dbReference type="InterPro" id="IPR036770">
    <property type="entry name" value="Ankyrin_rpt-contain_sf"/>
</dbReference>
<dbReference type="OMA" id="ACATHRH"/>
<feature type="region of interest" description="Disordered" evidence="4">
    <location>
        <begin position="188"/>
        <end position="215"/>
    </location>
</feature>
<sequence length="745" mass="76669">MVVPGGAGPIGVEDDAGVLARAGPTDAERRRGFDVELVRALHDAGASLACATHRHRWTPLHLATLYGQLDVVHMLLALDARAELLEMRSAHGTTALNIAAGRSQPGVLLLLLRHGADVGALDISGLTPYDMSGLDISGLTQLLELHGGVPPPGGAAGGSAAAHATVERVHATSREPLDGGDDAEAWAVAQPQQPQPEQQQQQGQQQKQQQQPAYAGAATRILRRGLVPAQSSAAEPPLPSMRAGSGGAPYDAPPQPMPPLPACTQPRPQPQLEHARAVSPLAADRAPAHPRDGAAGAALGGGRAPQPQSQPPVPRAGLARAPTPQSAGALTPGALPPLPSPERYGLDDVYADRDGRECQSVPDASGGECRSVPDDGRECRSVPDDGRECRSVPNASGGGYGVDGVRYVTESCIAAASAIVACDGARARLAAGAAARAGGHGDANGANGGGDGASASASTAELYVLTSHVLSALQVVSSVARELGETRERSAQALDAHARELGFLRQQMSTVRMALGGPKGSPDLSNEDWASLQFATMQLEAMGAQIASSRADLAARCAAAVDAAARSANGQRELSVAIARLERGASAMGRRLADAEERAARKVAAGLERCSALIDERALATDDALGREANERIGQAAQLERRLGALERATHEARVDAQAPAAQAAAAQAASTARDERHALSARIAALEGARTAAERRADAATSGAETPGGWTGGIALAPLPRDSFSLADVPWPRWQDIVAVFRFR</sequence>
<evidence type="ECO:0000256" key="1">
    <source>
        <dbReference type="ARBA" id="ARBA00022737"/>
    </source>
</evidence>
<dbReference type="GO" id="GO:0004842">
    <property type="term" value="F:ubiquitin-protein transferase activity"/>
    <property type="evidence" value="ECO:0007669"/>
    <property type="project" value="TreeGrafter"/>
</dbReference>
<dbReference type="OrthoDB" id="416222at2759"/>
<feature type="repeat" description="ANK" evidence="3">
    <location>
        <begin position="91"/>
        <end position="123"/>
    </location>
</feature>
<dbReference type="PANTHER" id="PTHR24171:SF8">
    <property type="entry name" value="BRCA1-ASSOCIATED RING DOMAIN PROTEIN 1"/>
    <property type="match status" value="1"/>
</dbReference>
<dbReference type="Gene3D" id="1.25.40.20">
    <property type="entry name" value="Ankyrin repeat-containing domain"/>
    <property type="match status" value="1"/>
</dbReference>
<proteinExistence type="predicted"/>
<dbReference type="Proteomes" id="UP000751190">
    <property type="component" value="Unassembled WGS sequence"/>
</dbReference>
<reference evidence="5" key="1">
    <citation type="submission" date="2021-05" db="EMBL/GenBank/DDBJ databases">
        <title>The genome of the haptophyte Pavlova lutheri (Diacronema luteri, Pavlovales) - a model for lipid biosynthesis in eukaryotic algae.</title>
        <authorList>
            <person name="Hulatt C.J."/>
            <person name="Posewitz M.C."/>
        </authorList>
    </citation>
    <scope>NUCLEOTIDE SEQUENCE</scope>
    <source>
        <strain evidence="5">NIVA-4/92</strain>
    </source>
</reference>
<evidence type="ECO:0008006" key="7">
    <source>
        <dbReference type="Google" id="ProtNLM"/>
    </source>
</evidence>
<organism evidence="5 6">
    <name type="scientific">Diacronema lutheri</name>
    <name type="common">Unicellular marine alga</name>
    <name type="synonym">Monochrysis lutheri</name>
    <dbReference type="NCBI Taxonomy" id="2081491"/>
    <lineage>
        <taxon>Eukaryota</taxon>
        <taxon>Haptista</taxon>
        <taxon>Haptophyta</taxon>
        <taxon>Pavlovophyceae</taxon>
        <taxon>Pavlovales</taxon>
        <taxon>Pavlovaceae</taxon>
        <taxon>Diacronema</taxon>
    </lineage>
</organism>
<evidence type="ECO:0000313" key="5">
    <source>
        <dbReference type="EMBL" id="KAG8457814.1"/>
    </source>
</evidence>
<dbReference type="InterPro" id="IPR002110">
    <property type="entry name" value="Ankyrin_rpt"/>
</dbReference>
<evidence type="ECO:0000313" key="6">
    <source>
        <dbReference type="Proteomes" id="UP000751190"/>
    </source>
</evidence>
<comment type="caution">
    <text evidence="5">The sequence shown here is derived from an EMBL/GenBank/DDBJ whole genome shotgun (WGS) entry which is preliminary data.</text>
</comment>
<dbReference type="AlphaFoldDB" id="A0A8J5X4U4"/>
<keyword evidence="1" id="KW-0677">Repeat</keyword>
<dbReference type="Pfam" id="PF12796">
    <property type="entry name" value="Ank_2"/>
    <property type="match status" value="1"/>
</dbReference>
<name>A0A8J5X4U4_DIALT</name>
<evidence type="ECO:0000256" key="2">
    <source>
        <dbReference type="ARBA" id="ARBA00023043"/>
    </source>
</evidence>
<evidence type="ECO:0000256" key="3">
    <source>
        <dbReference type="PROSITE-ProRule" id="PRU00023"/>
    </source>
</evidence>
<dbReference type="GO" id="GO:0085020">
    <property type="term" value="P:protein K6-linked ubiquitination"/>
    <property type="evidence" value="ECO:0007669"/>
    <property type="project" value="TreeGrafter"/>
</dbReference>
<protein>
    <recommendedName>
        <fullName evidence="7">ANK_REP_REGION domain-containing protein</fullName>
    </recommendedName>
</protein>
<feature type="compositionally biased region" description="Low complexity" evidence="4">
    <location>
        <begin position="190"/>
        <end position="212"/>
    </location>
</feature>
<accession>A0A8J5X4U4</accession>
<dbReference type="PROSITE" id="PS50088">
    <property type="entry name" value="ANK_REPEAT"/>
    <property type="match status" value="2"/>
</dbReference>
<dbReference type="EMBL" id="JAGTXO010000062">
    <property type="protein sequence ID" value="KAG8457814.1"/>
    <property type="molecule type" value="Genomic_DNA"/>
</dbReference>
<keyword evidence="6" id="KW-1185">Reference proteome</keyword>
<gene>
    <name evidence="5" type="ORF">KFE25_005083</name>
</gene>
<dbReference type="PROSITE" id="PS50297">
    <property type="entry name" value="ANK_REP_REGION"/>
    <property type="match status" value="2"/>
</dbReference>